<dbReference type="EMBL" id="LUUG01000093">
    <property type="protein sequence ID" value="OAI01071.1"/>
    <property type="molecule type" value="Genomic_DNA"/>
</dbReference>
<name>A0A177M605_METMH</name>
<dbReference type="PANTHER" id="PTHR36173">
    <property type="entry name" value="RIBONUCLEASE VAPC16-RELATED"/>
    <property type="match status" value="1"/>
</dbReference>
<dbReference type="PANTHER" id="PTHR36173:SF2">
    <property type="entry name" value="RIBONUCLEASE VAPC16"/>
    <property type="match status" value="1"/>
</dbReference>
<dbReference type="Gene3D" id="3.40.50.1010">
    <property type="entry name" value="5'-nuclease"/>
    <property type="match status" value="1"/>
</dbReference>
<evidence type="ECO:0000313" key="2">
    <source>
        <dbReference type="EMBL" id="OAI01071.1"/>
    </source>
</evidence>
<dbReference type="Pfam" id="PF01850">
    <property type="entry name" value="PIN"/>
    <property type="match status" value="1"/>
</dbReference>
<sequence>MSYLIDTQILIWTLVTPNKLAQQAKDTLDKETIFVSQISFFEIAIKQKLGKLTELIFTISQLTNFVERDGFNLLGIENRHIDAYAEIPLLANHCDPFDRLLLATAFSENMPIISADENFA</sequence>
<dbReference type="InterPro" id="IPR052919">
    <property type="entry name" value="TA_system_RNase"/>
</dbReference>
<proteinExistence type="predicted"/>
<comment type="caution">
    <text evidence="2">The sequence shown here is derived from an EMBL/GenBank/DDBJ whole genome shotgun (WGS) entry which is preliminary data.</text>
</comment>
<evidence type="ECO:0000313" key="3">
    <source>
        <dbReference type="Proteomes" id="UP000078090"/>
    </source>
</evidence>
<dbReference type="AlphaFoldDB" id="A0A177M605"/>
<organism evidence="2 3">
    <name type="scientific">Methylomonas methanica</name>
    <dbReference type="NCBI Taxonomy" id="421"/>
    <lineage>
        <taxon>Bacteria</taxon>
        <taxon>Pseudomonadati</taxon>
        <taxon>Pseudomonadota</taxon>
        <taxon>Gammaproteobacteria</taxon>
        <taxon>Methylococcales</taxon>
        <taxon>Methylococcaceae</taxon>
        <taxon>Methylomonas</taxon>
    </lineage>
</organism>
<accession>A0A177M605</accession>
<protein>
    <recommendedName>
        <fullName evidence="1">PIN domain-containing protein</fullName>
    </recommendedName>
</protein>
<dbReference type="InterPro" id="IPR002716">
    <property type="entry name" value="PIN_dom"/>
</dbReference>
<feature type="domain" description="PIN" evidence="1">
    <location>
        <begin position="3"/>
        <end position="120"/>
    </location>
</feature>
<dbReference type="RefSeq" id="WP_064009612.1">
    <property type="nucleotide sequence ID" value="NZ_LUUG01000093.1"/>
</dbReference>
<reference evidence="2 3" key="1">
    <citation type="submission" date="2016-03" db="EMBL/GenBank/DDBJ databases">
        <authorList>
            <person name="Ploux O."/>
        </authorList>
    </citation>
    <scope>NUCLEOTIDE SEQUENCE [LARGE SCALE GENOMIC DNA]</scope>
    <source>
        <strain evidence="2 3">R-45363</strain>
    </source>
</reference>
<dbReference type="InterPro" id="IPR029060">
    <property type="entry name" value="PIN-like_dom_sf"/>
</dbReference>
<gene>
    <name evidence="2" type="ORF">A1332_03265</name>
</gene>
<evidence type="ECO:0000259" key="1">
    <source>
        <dbReference type="Pfam" id="PF01850"/>
    </source>
</evidence>
<dbReference type="SUPFAM" id="SSF88723">
    <property type="entry name" value="PIN domain-like"/>
    <property type="match status" value="1"/>
</dbReference>
<dbReference type="Proteomes" id="UP000078090">
    <property type="component" value="Unassembled WGS sequence"/>
</dbReference>
<dbReference type="CDD" id="cd09872">
    <property type="entry name" value="PIN_Sll0205-like"/>
    <property type="match status" value="1"/>
</dbReference>
<dbReference type="InterPro" id="IPR041705">
    <property type="entry name" value="PIN_Sll0205"/>
</dbReference>